<dbReference type="Proteomes" id="UP001056708">
    <property type="component" value="Chromosome"/>
</dbReference>
<evidence type="ECO:0000313" key="3">
    <source>
        <dbReference type="EMBL" id="USR92820.1"/>
    </source>
</evidence>
<sequence length="204" mass="22597">MVEILAALSASAAAGLRIGLPLLMIGLVKTNLWSDVPLLSNFSPSLVVGVLAAWSCFELLASKQLLGQRVLQILQLIFSPIAGAIVGMAVAQLADIEDWQIGVIGIVGGLLALVLQLVQTGWFFRLRGLPIWAIWLQDALSVILVLFAFDAPQQGGLIALLLLWLAIRSSSAWYRWHRQERYKRRLMQHAEYQEALQDEENQQT</sequence>
<feature type="transmembrane region" description="Helical" evidence="1">
    <location>
        <begin position="73"/>
        <end position="93"/>
    </location>
</feature>
<feature type="transmembrane region" description="Helical" evidence="1">
    <location>
        <begin position="43"/>
        <end position="61"/>
    </location>
</feature>
<evidence type="ECO:0000256" key="1">
    <source>
        <dbReference type="SAM" id="Phobius"/>
    </source>
</evidence>
<dbReference type="InterPro" id="IPR025196">
    <property type="entry name" value="DUF4126"/>
</dbReference>
<dbReference type="RefSeq" id="WP_252664997.1">
    <property type="nucleotide sequence ID" value="NZ_CP098611.1"/>
</dbReference>
<accession>A0ABY5AUA7</accession>
<feature type="transmembrane region" description="Helical" evidence="1">
    <location>
        <begin position="99"/>
        <end position="118"/>
    </location>
</feature>
<proteinExistence type="predicted"/>
<keyword evidence="1" id="KW-0812">Transmembrane</keyword>
<dbReference type="EMBL" id="CP098611">
    <property type="protein sequence ID" value="USR92820.1"/>
    <property type="molecule type" value="Genomic_DNA"/>
</dbReference>
<keyword evidence="1" id="KW-0472">Membrane</keyword>
<evidence type="ECO:0000259" key="2">
    <source>
        <dbReference type="Pfam" id="PF13548"/>
    </source>
</evidence>
<gene>
    <name evidence="3" type="ORF">NEA10_08940</name>
</gene>
<organism evidence="3 4">
    <name type="scientific">Phormidium yuhuli AB48</name>
    <dbReference type="NCBI Taxonomy" id="2940671"/>
    <lineage>
        <taxon>Bacteria</taxon>
        <taxon>Bacillati</taxon>
        <taxon>Cyanobacteriota</taxon>
        <taxon>Cyanophyceae</taxon>
        <taxon>Oscillatoriophycideae</taxon>
        <taxon>Oscillatoriales</taxon>
        <taxon>Oscillatoriaceae</taxon>
        <taxon>Phormidium</taxon>
        <taxon>Phormidium yuhuli</taxon>
    </lineage>
</organism>
<evidence type="ECO:0000313" key="4">
    <source>
        <dbReference type="Proteomes" id="UP001056708"/>
    </source>
</evidence>
<protein>
    <submittedName>
        <fullName evidence="3">DUF4126 domain-containing protein</fullName>
    </submittedName>
</protein>
<name>A0ABY5AUA7_9CYAN</name>
<feature type="transmembrane region" description="Helical" evidence="1">
    <location>
        <begin position="130"/>
        <end position="149"/>
    </location>
</feature>
<reference evidence="3" key="1">
    <citation type="submission" date="2022-06" db="EMBL/GenBank/DDBJ databases">
        <title>Genome sequence of Phormidium yuhuli AB48 isolated from an industrial photobioreactor environment.</title>
        <authorList>
            <person name="Qiu Y."/>
            <person name="Noonan A.J.C."/>
            <person name="Dofher K."/>
            <person name="Koch M."/>
            <person name="Kieft B."/>
            <person name="Lin X."/>
            <person name="Ziels R.M."/>
            <person name="Hallam S.J."/>
        </authorList>
    </citation>
    <scope>NUCLEOTIDE SEQUENCE</scope>
    <source>
        <strain evidence="3">AB48</strain>
    </source>
</reference>
<feature type="domain" description="DUF4126" evidence="2">
    <location>
        <begin position="4"/>
        <end position="169"/>
    </location>
</feature>
<dbReference type="Pfam" id="PF13548">
    <property type="entry name" value="DUF4126"/>
    <property type="match status" value="1"/>
</dbReference>
<feature type="transmembrane region" description="Helical" evidence="1">
    <location>
        <begin position="155"/>
        <end position="176"/>
    </location>
</feature>
<keyword evidence="1" id="KW-1133">Transmembrane helix</keyword>
<keyword evidence="4" id="KW-1185">Reference proteome</keyword>